<dbReference type="OrthoDB" id="3398606at2"/>
<dbReference type="EMBL" id="AP012057">
    <property type="protein sequence ID" value="BAN01049.1"/>
    <property type="molecule type" value="Genomic_DNA"/>
</dbReference>
<organism evidence="3 4">
    <name type="scientific">Ilumatobacter coccineus (strain NBRC 103263 / KCTC 29153 / YM16-304)</name>
    <dbReference type="NCBI Taxonomy" id="1313172"/>
    <lineage>
        <taxon>Bacteria</taxon>
        <taxon>Bacillati</taxon>
        <taxon>Actinomycetota</taxon>
        <taxon>Acidimicrobiia</taxon>
        <taxon>Acidimicrobiales</taxon>
        <taxon>Ilumatobacteraceae</taxon>
        <taxon>Ilumatobacter</taxon>
    </lineage>
</organism>
<evidence type="ECO:0000313" key="3">
    <source>
        <dbReference type="EMBL" id="BAN01049.1"/>
    </source>
</evidence>
<evidence type="ECO:0000313" key="4">
    <source>
        <dbReference type="Proteomes" id="UP000011863"/>
    </source>
</evidence>
<sequence>MGYSNDVLDDFEQQKRAPRYPDVTVEMGMLVEDRSSHFTGDVVRWSAEGVTLQDRHDYVRHFGWKPGGFLIEGKPVTLVRPPKVKTVTQRITASGSVAGDGRAKVAKASRIWVEGKHDAELLEHVWGDDLRELGIVVEPLHGADDLAAAVADFQPSEQRRLGVLLDHLVPGSKETRIAETVRDANVLITGHPFVDVWAGIRPKVVGLEAWPDIPFDPDVPWKEGMCRALGVQFEGFWPKLRNQVKTFADLTPELIGAVEQLIDFVAEAG</sequence>
<dbReference type="RefSeq" id="WP_015440297.1">
    <property type="nucleotide sequence ID" value="NC_020520.1"/>
</dbReference>
<dbReference type="Proteomes" id="UP000011863">
    <property type="component" value="Chromosome"/>
</dbReference>
<evidence type="ECO:0000259" key="1">
    <source>
        <dbReference type="Pfam" id="PF11296"/>
    </source>
</evidence>
<dbReference type="Pfam" id="PF22845">
    <property type="entry name" value="DUF3097_N"/>
    <property type="match status" value="1"/>
</dbReference>
<dbReference type="InterPro" id="IPR053883">
    <property type="entry name" value="DUF3097_N"/>
</dbReference>
<dbReference type="KEGG" id="aym:YM304_07350"/>
<dbReference type="InterPro" id="IPR021447">
    <property type="entry name" value="DUF3097_C"/>
</dbReference>
<keyword evidence="4" id="KW-1185">Reference proteome</keyword>
<gene>
    <name evidence="3" type="ORF">YM304_07350</name>
</gene>
<proteinExistence type="predicted"/>
<evidence type="ECO:0000259" key="2">
    <source>
        <dbReference type="Pfam" id="PF22845"/>
    </source>
</evidence>
<feature type="domain" description="DUF3097" evidence="2">
    <location>
        <begin position="23"/>
        <end position="81"/>
    </location>
</feature>
<accession>A0A6C7E743</accession>
<dbReference type="AlphaFoldDB" id="A0A6C7E743"/>
<protein>
    <recommendedName>
        <fullName evidence="5">DUF3097 domain-containing protein</fullName>
    </recommendedName>
</protein>
<dbReference type="Pfam" id="PF11296">
    <property type="entry name" value="DUF3097_C"/>
    <property type="match status" value="1"/>
</dbReference>
<name>A0A6C7E743_ILUCY</name>
<evidence type="ECO:0008006" key="5">
    <source>
        <dbReference type="Google" id="ProtNLM"/>
    </source>
</evidence>
<feature type="domain" description="DUF3097" evidence="1">
    <location>
        <begin position="109"/>
        <end position="266"/>
    </location>
</feature>
<reference evidence="3 4" key="1">
    <citation type="journal article" date="2013" name="Int. J. Syst. Evol. Microbiol.">
        <title>Ilumatobacter nonamiense sp. nov. and Ilumatobacter coccineum sp. nov., isolated from seashore sand.</title>
        <authorList>
            <person name="Matsumoto A."/>
            <person name="Kasai H."/>
            <person name="Matsuo Y."/>
            <person name="Shizuri Y."/>
            <person name="Ichikawa N."/>
            <person name="Fujita N."/>
            <person name="Omura S."/>
            <person name="Takahashi Y."/>
        </authorList>
    </citation>
    <scope>NUCLEOTIDE SEQUENCE [LARGE SCALE GENOMIC DNA]</scope>
    <source>
        <strain evidence="4">NBRC 103263 / KCTC 29153 / YM16-304</strain>
    </source>
</reference>